<dbReference type="GO" id="GO:0006412">
    <property type="term" value="P:translation"/>
    <property type="evidence" value="ECO:0007669"/>
    <property type="project" value="InterPro"/>
</dbReference>
<proteinExistence type="inferred from homology"/>
<dbReference type="AlphaFoldDB" id="U3TLU8"/>
<evidence type="ECO:0000256" key="3">
    <source>
        <dbReference type="ARBA" id="ARBA00023274"/>
    </source>
</evidence>
<keyword evidence="2 4" id="KW-0689">Ribosomal protein</keyword>
<gene>
    <name evidence="4" type="primary">rps19</name>
</gene>
<dbReference type="GeneID" id="17427152"/>
<dbReference type="Gene3D" id="3.30.860.10">
    <property type="entry name" value="30s Ribosomal Protein S19, Chain A"/>
    <property type="match status" value="1"/>
</dbReference>
<accession>U3TLU8</accession>
<evidence type="ECO:0000256" key="1">
    <source>
        <dbReference type="ARBA" id="ARBA00007345"/>
    </source>
</evidence>
<protein>
    <submittedName>
        <fullName evidence="4">Small subunit ribosomal protein 2</fullName>
    </submittedName>
</protein>
<keyword evidence="4" id="KW-0934">Plastid</keyword>
<dbReference type="GO" id="GO:0005840">
    <property type="term" value="C:ribosome"/>
    <property type="evidence" value="ECO:0007669"/>
    <property type="project" value="UniProtKB-KW"/>
</dbReference>
<organism evidence="4">
    <name type="scientific">Leucocytozoon caulleryi</name>
    <dbReference type="NCBI Taxonomy" id="211597"/>
    <lineage>
        <taxon>Eukaryota</taxon>
        <taxon>Sar</taxon>
        <taxon>Alveolata</taxon>
        <taxon>Apicomplexa</taxon>
        <taxon>Aconoidasida</taxon>
        <taxon>Haemosporida</taxon>
        <taxon>Leucocytozoidae</taxon>
        <taxon>Leucocytozoon</taxon>
    </lineage>
</organism>
<reference evidence="4" key="1">
    <citation type="submission" date="2013-06" db="EMBL/GenBank/DDBJ databases">
        <title>The apicoplast genome of highly pathogenic bird apicomplex protozoa, Leucocytozoon caulleryi.</title>
        <authorList>
            <person name="Imura T."/>
            <person name="Sato S."/>
            <person name="Sato Y."/>
            <person name="Sakamoto D."/>
            <person name="Isobe T."/>
            <person name="Sasaki K."/>
            <person name="Murata K."/>
            <person name="Holder T."/>
            <person name="Yukawa M."/>
        </authorList>
    </citation>
    <scope>NUCLEOTIDE SEQUENCE</scope>
    <source>
        <strain evidence="4">Niigata</strain>
    </source>
</reference>
<evidence type="ECO:0000313" key="4">
    <source>
        <dbReference type="EMBL" id="BAN94670.1"/>
    </source>
</evidence>
<dbReference type="EMBL" id="AP013071">
    <property type="protein sequence ID" value="BAN94670.1"/>
    <property type="molecule type" value="Genomic_DNA"/>
</dbReference>
<dbReference type="InterPro" id="IPR023575">
    <property type="entry name" value="Ribosomal_uS19_SF"/>
</dbReference>
<dbReference type="GO" id="GO:0003735">
    <property type="term" value="F:structural constituent of ribosome"/>
    <property type="evidence" value="ECO:0007669"/>
    <property type="project" value="InterPro"/>
</dbReference>
<keyword evidence="3" id="KW-0687">Ribonucleoprotein</keyword>
<geneLocation type="apicoplast" evidence="4"/>
<dbReference type="RefSeq" id="YP_008757390.1">
    <property type="nucleotide sequence ID" value="NC_022667.1"/>
</dbReference>
<dbReference type="SUPFAM" id="SSF54570">
    <property type="entry name" value="Ribosomal protein S19"/>
    <property type="match status" value="1"/>
</dbReference>
<sequence>MIKLYWLKLSINKKYIFSKVYNKNIRIIHIFNKNIYIYKKFLNIYIKVYNGKKFISIYINKYKLFKKLGSFVFTKFIKSNIKELSIN</sequence>
<dbReference type="Pfam" id="PF00203">
    <property type="entry name" value="Ribosomal_S19"/>
    <property type="match status" value="1"/>
</dbReference>
<evidence type="ECO:0000256" key="2">
    <source>
        <dbReference type="ARBA" id="ARBA00022980"/>
    </source>
</evidence>
<keyword evidence="4" id="KW-0933">Apicoplast</keyword>
<name>U3TLU8_LEUCU</name>
<dbReference type="InterPro" id="IPR002222">
    <property type="entry name" value="Ribosomal_uS19"/>
</dbReference>
<dbReference type="GO" id="GO:1990904">
    <property type="term" value="C:ribonucleoprotein complex"/>
    <property type="evidence" value="ECO:0007669"/>
    <property type="project" value="UniProtKB-KW"/>
</dbReference>
<comment type="similarity">
    <text evidence="1">Belongs to the universal ribosomal protein uS19 family.</text>
</comment>